<dbReference type="SMART" id="SM00564">
    <property type="entry name" value="PQQ"/>
    <property type="match status" value="2"/>
</dbReference>
<dbReference type="SUPFAM" id="SSF50998">
    <property type="entry name" value="Quinoprotein alcohol dehydrogenase-like"/>
    <property type="match status" value="1"/>
</dbReference>
<feature type="signal peptide" evidence="1">
    <location>
        <begin position="1"/>
        <end position="23"/>
    </location>
</feature>
<dbReference type="Pfam" id="PF13360">
    <property type="entry name" value="PQQ_2"/>
    <property type="match status" value="1"/>
</dbReference>
<accession>A0A9X2CVT9</accession>
<dbReference type="Proteomes" id="UP001139150">
    <property type="component" value="Unassembled WGS sequence"/>
</dbReference>
<dbReference type="InterPro" id="IPR011047">
    <property type="entry name" value="Quinoprotein_ADH-like_sf"/>
</dbReference>
<comment type="caution">
    <text evidence="3">The sequence shown here is derived from an EMBL/GenBank/DDBJ whole genome shotgun (WGS) entry which is preliminary data.</text>
</comment>
<evidence type="ECO:0000256" key="1">
    <source>
        <dbReference type="SAM" id="SignalP"/>
    </source>
</evidence>
<evidence type="ECO:0000313" key="4">
    <source>
        <dbReference type="Proteomes" id="UP001139150"/>
    </source>
</evidence>
<protein>
    <submittedName>
        <fullName evidence="3">PQQ-binding-like beta-propeller repeat protein</fullName>
    </submittedName>
</protein>
<dbReference type="InterPro" id="IPR002372">
    <property type="entry name" value="PQQ_rpt_dom"/>
</dbReference>
<evidence type="ECO:0000313" key="3">
    <source>
        <dbReference type="EMBL" id="MCL7749193.1"/>
    </source>
</evidence>
<organism evidence="3 4">
    <name type="scientific">Halalkalibacter alkaliphilus</name>
    <dbReference type="NCBI Taxonomy" id="2917993"/>
    <lineage>
        <taxon>Bacteria</taxon>
        <taxon>Bacillati</taxon>
        <taxon>Bacillota</taxon>
        <taxon>Bacilli</taxon>
        <taxon>Bacillales</taxon>
        <taxon>Bacillaceae</taxon>
        <taxon>Halalkalibacter</taxon>
    </lineage>
</organism>
<dbReference type="InterPro" id="IPR018391">
    <property type="entry name" value="PQQ_b-propeller_rpt"/>
</dbReference>
<keyword evidence="1" id="KW-0732">Signal</keyword>
<evidence type="ECO:0000259" key="2">
    <source>
        <dbReference type="Pfam" id="PF13360"/>
    </source>
</evidence>
<sequence length="143" mass="16385">MKQIRLSHLIGLLFISLLFGCQSVEDVTSEENDSSEEIIQEDWVFHGTKTNYTLSGGVIEDGILYIGDYNKYFYALEQDSGNVIWNFESHTINPFRPVLAGELVLFANYGGRLYALNKNNGELVWDFQTETGMSNQYKRARQK</sequence>
<feature type="domain" description="Pyrrolo-quinoline quinone repeat" evidence="2">
    <location>
        <begin position="57"/>
        <end position="132"/>
    </location>
</feature>
<dbReference type="RefSeq" id="WP_250098060.1">
    <property type="nucleotide sequence ID" value="NZ_JAKRYL010000025.1"/>
</dbReference>
<gene>
    <name evidence="3" type="ORF">MF646_18900</name>
</gene>
<feature type="chain" id="PRO_5040971462" evidence="1">
    <location>
        <begin position="24"/>
        <end position="143"/>
    </location>
</feature>
<proteinExistence type="predicted"/>
<dbReference type="PROSITE" id="PS51257">
    <property type="entry name" value="PROKAR_LIPOPROTEIN"/>
    <property type="match status" value="1"/>
</dbReference>
<dbReference type="EMBL" id="JAKRYL010000025">
    <property type="protein sequence ID" value="MCL7749193.1"/>
    <property type="molecule type" value="Genomic_DNA"/>
</dbReference>
<dbReference type="Gene3D" id="2.40.128.630">
    <property type="match status" value="1"/>
</dbReference>
<dbReference type="AlphaFoldDB" id="A0A9X2CVT9"/>
<name>A0A9X2CVT9_9BACI</name>
<reference evidence="3" key="1">
    <citation type="submission" date="2022-02" db="EMBL/GenBank/DDBJ databases">
        <title>Halalkalibacter sp. nov. isolated from Lonar Lake, India.</title>
        <authorList>
            <person name="Joshi A."/>
            <person name="Thite S."/>
            <person name="Lodha T."/>
        </authorList>
    </citation>
    <scope>NUCLEOTIDE SEQUENCE</scope>
    <source>
        <strain evidence="3">MEB205</strain>
    </source>
</reference>
<keyword evidence="4" id="KW-1185">Reference proteome</keyword>